<feature type="region of interest" description="Disordered" evidence="1">
    <location>
        <begin position="1"/>
        <end position="23"/>
    </location>
</feature>
<dbReference type="AlphaFoldDB" id="A0A8J5S6R3"/>
<name>A0A8J5S6R3_ZIZPA</name>
<dbReference type="EMBL" id="JAAALK010000285">
    <property type="protein sequence ID" value="KAG8065698.1"/>
    <property type="molecule type" value="Genomic_DNA"/>
</dbReference>
<dbReference type="Proteomes" id="UP000729402">
    <property type="component" value="Unassembled WGS sequence"/>
</dbReference>
<reference evidence="2" key="1">
    <citation type="journal article" date="2021" name="bioRxiv">
        <title>Whole Genome Assembly and Annotation of Northern Wild Rice, Zizania palustris L., Supports a Whole Genome Duplication in the Zizania Genus.</title>
        <authorList>
            <person name="Haas M."/>
            <person name="Kono T."/>
            <person name="Macchietto M."/>
            <person name="Millas R."/>
            <person name="McGilp L."/>
            <person name="Shao M."/>
            <person name="Duquette J."/>
            <person name="Hirsch C.N."/>
            <person name="Kimball J."/>
        </authorList>
    </citation>
    <scope>NUCLEOTIDE SEQUENCE</scope>
    <source>
        <tissue evidence="2">Fresh leaf tissue</tissue>
    </source>
</reference>
<gene>
    <name evidence="2" type="ORF">GUJ93_ZPchr0004g40217</name>
</gene>
<feature type="region of interest" description="Disordered" evidence="1">
    <location>
        <begin position="35"/>
        <end position="86"/>
    </location>
</feature>
<proteinExistence type="predicted"/>
<sequence>MGIHPRGCTPMDRGICPRGSKPVADRIVVVRTTMTRTHLTTERENDLGCDASALGGGSPNHPNGGTGSLDRTRSGDDGSVGHVNSVAEASATSLTAQINEQLGAAGDGLRISPAT</sequence>
<organism evidence="2 3">
    <name type="scientific">Zizania palustris</name>
    <name type="common">Northern wild rice</name>
    <dbReference type="NCBI Taxonomy" id="103762"/>
    <lineage>
        <taxon>Eukaryota</taxon>
        <taxon>Viridiplantae</taxon>
        <taxon>Streptophyta</taxon>
        <taxon>Embryophyta</taxon>
        <taxon>Tracheophyta</taxon>
        <taxon>Spermatophyta</taxon>
        <taxon>Magnoliopsida</taxon>
        <taxon>Liliopsida</taxon>
        <taxon>Poales</taxon>
        <taxon>Poaceae</taxon>
        <taxon>BOP clade</taxon>
        <taxon>Oryzoideae</taxon>
        <taxon>Oryzeae</taxon>
        <taxon>Zizaniinae</taxon>
        <taxon>Zizania</taxon>
    </lineage>
</organism>
<accession>A0A8J5S6R3</accession>
<evidence type="ECO:0000313" key="2">
    <source>
        <dbReference type="EMBL" id="KAG8065698.1"/>
    </source>
</evidence>
<keyword evidence="3" id="KW-1185">Reference proteome</keyword>
<protein>
    <submittedName>
        <fullName evidence="2">Uncharacterized protein</fullName>
    </submittedName>
</protein>
<reference evidence="2" key="2">
    <citation type="submission" date="2021-02" db="EMBL/GenBank/DDBJ databases">
        <authorList>
            <person name="Kimball J.A."/>
            <person name="Haas M.W."/>
            <person name="Macchietto M."/>
            <person name="Kono T."/>
            <person name="Duquette J."/>
            <person name="Shao M."/>
        </authorList>
    </citation>
    <scope>NUCLEOTIDE SEQUENCE</scope>
    <source>
        <tissue evidence="2">Fresh leaf tissue</tissue>
    </source>
</reference>
<evidence type="ECO:0000256" key="1">
    <source>
        <dbReference type="SAM" id="MobiDB-lite"/>
    </source>
</evidence>
<evidence type="ECO:0000313" key="3">
    <source>
        <dbReference type="Proteomes" id="UP000729402"/>
    </source>
</evidence>
<comment type="caution">
    <text evidence="2">The sequence shown here is derived from an EMBL/GenBank/DDBJ whole genome shotgun (WGS) entry which is preliminary data.</text>
</comment>